<proteinExistence type="predicted"/>
<accession>A0ABV4BB80</accession>
<dbReference type="Proteomes" id="UP001564408">
    <property type="component" value="Unassembled WGS sequence"/>
</dbReference>
<dbReference type="RefSeq" id="WP_369665609.1">
    <property type="nucleotide sequence ID" value="NZ_JBDKXB010000002.1"/>
</dbReference>
<keyword evidence="2" id="KW-1185">Reference proteome</keyword>
<dbReference type="InterPro" id="IPR038763">
    <property type="entry name" value="DHH_sf"/>
</dbReference>
<reference evidence="1 2" key="1">
    <citation type="submission" date="2024-05" db="EMBL/GenBank/DDBJ databases">
        <title>Genome Sequence and Characterization of the New Strain Purple Sulfur Bacterium of Genus Thioalkalicoccus.</title>
        <authorList>
            <person name="Bryantseva I.A."/>
            <person name="Kyndt J.A."/>
            <person name="Imhoff J.F."/>
        </authorList>
    </citation>
    <scope>NUCLEOTIDE SEQUENCE [LARGE SCALE GENOMIC DNA]</scope>
    <source>
        <strain evidence="1 2">Um2</strain>
    </source>
</reference>
<evidence type="ECO:0000313" key="2">
    <source>
        <dbReference type="Proteomes" id="UP001564408"/>
    </source>
</evidence>
<sequence length="323" mass="35205">MTYYDVFNGDADGLCALHQLRLVEPRDAVLVTGVKRDIALLERVPAQAGDAVTVLDVSLDKNREPLVQLLESGVRIDYYDHHFPGEIPSHPALVARIETASDQCTSLLVDADLAGRCRTWALVGAFGDGLDAVARRLATSLNLGEAALARLRELGTYLNYNGYGETIEDLFFAPDLLYRRMQGFVDPLDFVAEDEAFAVLRGGFADDMARARELVPEHLSDNHGIYRLPAEPWARRISGVLANDLTQAAPERAHALLTERPDGGFVVSVRAPLARRVGADALCRQFSTGGGRQGAAGINRLSETDYDDFVARFLESFTEGGSG</sequence>
<evidence type="ECO:0000313" key="1">
    <source>
        <dbReference type="EMBL" id="MEY6431224.1"/>
    </source>
</evidence>
<comment type="caution">
    <text evidence="1">The sequence shown here is derived from an EMBL/GenBank/DDBJ whole genome shotgun (WGS) entry which is preliminary data.</text>
</comment>
<dbReference type="SUPFAM" id="SSF64182">
    <property type="entry name" value="DHH phosphoesterases"/>
    <property type="match status" value="1"/>
</dbReference>
<protein>
    <submittedName>
        <fullName evidence="1">Acetyltransferase</fullName>
    </submittedName>
</protein>
<dbReference type="EMBL" id="JBDKXB010000002">
    <property type="protein sequence ID" value="MEY6431224.1"/>
    <property type="molecule type" value="Genomic_DNA"/>
</dbReference>
<name>A0ABV4BB80_9GAMM</name>
<gene>
    <name evidence="1" type="ORF">ABC977_02245</name>
</gene>
<organism evidence="1 2">
    <name type="scientific">Thioalkalicoccus limnaeus</name>
    <dbReference type="NCBI Taxonomy" id="120681"/>
    <lineage>
        <taxon>Bacteria</taxon>
        <taxon>Pseudomonadati</taxon>
        <taxon>Pseudomonadota</taxon>
        <taxon>Gammaproteobacteria</taxon>
        <taxon>Chromatiales</taxon>
        <taxon>Chromatiaceae</taxon>
        <taxon>Thioalkalicoccus</taxon>
    </lineage>
</organism>